<comment type="caution">
    <text evidence="7">The sequence shown here is derived from an EMBL/GenBank/DDBJ whole genome shotgun (WGS) entry which is preliminary data.</text>
</comment>
<sequence>MLKPLKRNRLTKSQEEKKQQYTLEFCSMFLKFQLFKVRATDQQDLSNSFHIIRNINVEVRSSDTRDNIPVQFPEAVLCFEVYHNKKTWMKTQEFLVLARQFLTEVRDKIYCLTDEIMKKAGQYDPSGYFLIEDVFCNDMRDSAAIDYSRPIFDWLKNSKDDACEKWEFIVAGDLQQKQKEVLGSQNKQRLPAFRGLHMQTIRFCDLKFRLGAGYLYCHQGDCKHVIVLRDMRLIHPEDVQNRAAYPLITAQQKLRYKKCFACKIYRAQKMTVDDKWASSNPCYFCDVCYYMLHYANGTLLYNDFSVYDYYHE</sequence>
<reference evidence="7" key="1">
    <citation type="submission" date="2019-10" db="EMBL/GenBank/DDBJ databases">
        <authorList>
            <person name="Zhang R."/>
            <person name="Pan Y."/>
            <person name="Wang J."/>
            <person name="Ma R."/>
            <person name="Yu S."/>
        </authorList>
    </citation>
    <scope>NUCLEOTIDE SEQUENCE</scope>
    <source>
        <strain evidence="7">LA-IB0</strain>
        <tissue evidence="7">Leaf</tissue>
    </source>
</reference>
<comment type="similarity">
    <text evidence="2">Belongs to the SNAPC3/SRD2 family.</text>
</comment>
<keyword evidence="5" id="KW-0804">Transcription</keyword>
<organism evidence="7 8">
    <name type="scientific">Buddleja alternifolia</name>
    <dbReference type="NCBI Taxonomy" id="168488"/>
    <lineage>
        <taxon>Eukaryota</taxon>
        <taxon>Viridiplantae</taxon>
        <taxon>Streptophyta</taxon>
        <taxon>Embryophyta</taxon>
        <taxon>Tracheophyta</taxon>
        <taxon>Spermatophyta</taxon>
        <taxon>Magnoliopsida</taxon>
        <taxon>eudicotyledons</taxon>
        <taxon>Gunneridae</taxon>
        <taxon>Pentapetalae</taxon>
        <taxon>asterids</taxon>
        <taxon>lamiids</taxon>
        <taxon>Lamiales</taxon>
        <taxon>Scrophulariaceae</taxon>
        <taxon>Buddlejeae</taxon>
        <taxon>Buddleja</taxon>
    </lineage>
</organism>
<keyword evidence="6" id="KW-0539">Nucleus</keyword>
<evidence type="ECO:0000256" key="2">
    <source>
        <dbReference type="ARBA" id="ARBA00010410"/>
    </source>
</evidence>
<dbReference type="GO" id="GO:0005634">
    <property type="term" value="C:nucleus"/>
    <property type="evidence" value="ECO:0007669"/>
    <property type="project" value="UniProtKB-SubCell"/>
</dbReference>
<dbReference type="PANTHER" id="PTHR13421:SF16">
    <property type="entry name" value="SNRNA-ACTIVATING PROTEIN COMPLEX SUBUNIT 3"/>
    <property type="match status" value="1"/>
</dbReference>
<keyword evidence="8" id="KW-1185">Reference proteome</keyword>
<keyword evidence="3" id="KW-0805">Transcription regulation</keyword>
<evidence type="ECO:0000256" key="5">
    <source>
        <dbReference type="ARBA" id="ARBA00023163"/>
    </source>
</evidence>
<dbReference type="Proteomes" id="UP000826271">
    <property type="component" value="Unassembled WGS sequence"/>
</dbReference>
<dbReference type="GO" id="GO:0001046">
    <property type="term" value="F:core promoter sequence-specific DNA binding"/>
    <property type="evidence" value="ECO:0007669"/>
    <property type="project" value="TreeGrafter"/>
</dbReference>
<evidence type="ECO:0000313" key="8">
    <source>
        <dbReference type="Proteomes" id="UP000826271"/>
    </source>
</evidence>
<dbReference type="GO" id="GO:0001006">
    <property type="term" value="F:RNA polymerase III type 3 promoter sequence-specific DNA binding"/>
    <property type="evidence" value="ECO:0007669"/>
    <property type="project" value="TreeGrafter"/>
</dbReference>
<proteinExistence type="inferred from homology"/>
<evidence type="ECO:0000256" key="6">
    <source>
        <dbReference type="ARBA" id="ARBA00023242"/>
    </source>
</evidence>
<evidence type="ECO:0008006" key="9">
    <source>
        <dbReference type="Google" id="ProtNLM"/>
    </source>
</evidence>
<dbReference type="PANTHER" id="PTHR13421">
    <property type="entry name" value="SNRNA-ACTIVATING PROTEIN COMPLEX SUBUNIT 3"/>
    <property type="match status" value="1"/>
</dbReference>
<evidence type="ECO:0000256" key="1">
    <source>
        <dbReference type="ARBA" id="ARBA00004123"/>
    </source>
</evidence>
<dbReference type="GO" id="GO:0042796">
    <property type="term" value="P:snRNA transcription by RNA polymerase III"/>
    <property type="evidence" value="ECO:0007669"/>
    <property type="project" value="TreeGrafter"/>
</dbReference>
<dbReference type="GO" id="GO:0000978">
    <property type="term" value="F:RNA polymerase II cis-regulatory region sequence-specific DNA binding"/>
    <property type="evidence" value="ECO:0007669"/>
    <property type="project" value="TreeGrafter"/>
</dbReference>
<dbReference type="GO" id="GO:0003681">
    <property type="term" value="F:bent DNA binding"/>
    <property type="evidence" value="ECO:0007669"/>
    <property type="project" value="TreeGrafter"/>
</dbReference>
<gene>
    <name evidence="7" type="ORF">BUALT_Bualt18G0092200</name>
</gene>
<comment type="subcellular location">
    <subcellularLocation>
        <location evidence="1">Nucleus</location>
    </subcellularLocation>
</comment>
<evidence type="ECO:0000313" key="7">
    <source>
        <dbReference type="EMBL" id="KAG8365318.1"/>
    </source>
</evidence>
<dbReference type="AlphaFoldDB" id="A0AAV6WEI7"/>
<name>A0AAV6WEI7_9LAMI</name>
<dbReference type="InterPro" id="IPR022042">
    <property type="entry name" value="snRNA-activating_su3"/>
</dbReference>
<dbReference type="GO" id="GO:0019185">
    <property type="term" value="C:snRNA-activating protein complex"/>
    <property type="evidence" value="ECO:0007669"/>
    <property type="project" value="TreeGrafter"/>
</dbReference>
<protein>
    <recommendedName>
        <fullName evidence="9">snRNA-activating protein complex subunit 3</fullName>
    </recommendedName>
</protein>
<accession>A0AAV6WEI7</accession>
<dbReference type="EMBL" id="WHWC01000018">
    <property type="protein sequence ID" value="KAG8365318.1"/>
    <property type="molecule type" value="Genomic_DNA"/>
</dbReference>
<dbReference type="GO" id="GO:0042795">
    <property type="term" value="P:snRNA transcription by RNA polymerase II"/>
    <property type="evidence" value="ECO:0007669"/>
    <property type="project" value="TreeGrafter"/>
</dbReference>
<keyword evidence="4" id="KW-0238">DNA-binding</keyword>
<dbReference type="Pfam" id="PF12251">
    <property type="entry name" value="SNAPC3"/>
    <property type="match status" value="1"/>
</dbReference>
<evidence type="ECO:0000256" key="4">
    <source>
        <dbReference type="ARBA" id="ARBA00023125"/>
    </source>
</evidence>
<evidence type="ECO:0000256" key="3">
    <source>
        <dbReference type="ARBA" id="ARBA00023015"/>
    </source>
</evidence>